<keyword evidence="9" id="KW-0808">Transferase</keyword>
<evidence type="ECO:0000256" key="7">
    <source>
        <dbReference type="SAM" id="Phobius"/>
    </source>
</evidence>
<evidence type="ECO:0000256" key="1">
    <source>
        <dbReference type="ARBA" id="ARBA00004651"/>
    </source>
</evidence>
<evidence type="ECO:0000256" key="3">
    <source>
        <dbReference type="ARBA" id="ARBA00022475"/>
    </source>
</evidence>
<feature type="transmembrane region" description="Helical" evidence="7">
    <location>
        <begin position="198"/>
        <end position="219"/>
    </location>
</feature>
<dbReference type="EMBL" id="SMAA01000007">
    <property type="protein sequence ID" value="TCS79261.1"/>
    <property type="molecule type" value="Genomic_DNA"/>
</dbReference>
<feature type="transmembrane region" description="Helical" evidence="7">
    <location>
        <begin position="159"/>
        <end position="178"/>
    </location>
</feature>
<evidence type="ECO:0000256" key="5">
    <source>
        <dbReference type="ARBA" id="ARBA00022989"/>
    </source>
</evidence>
<reference evidence="9 10" key="1">
    <citation type="submission" date="2019-03" db="EMBL/GenBank/DDBJ databases">
        <title>Genomic Encyclopedia of Type Strains, Phase IV (KMG-IV): sequencing the most valuable type-strain genomes for metagenomic binning, comparative biology and taxonomic classification.</title>
        <authorList>
            <person name="Goeker M."/>
        </authorList>
    </citation>
    <scope>NUCLEOTIDE SEQUENCE [LARGE SCALE GENOMIC DNA]</scope>
    <source>
        <strain evidence="9 10">DSM 20467</strain>
    </source>
</reference>
<evidence type="ECO:0000256" key="2">
    <source>
        <dbReference type="ARBA" id="ARBA00007400"/>
    </source>
</evidence>
<dbReference type="InterPro" id="IPR002656">
    <property type="entry name" value="Acyl_transf_3_dom"/>
</dbReference>
<feature type="transmembrane region" description="Helical" evidence="7">
    <location>
        <begin position="121"/>
        <end position="147"/>
    </location>
</feature>
<comment type="subcellular location">
    <subcellularLocation>
        <location evidence="1">Cell membrane</location>
        <topology evidence="1">Multi-pass membrane protein</topology>
    </subcellularLocation>
</comment>
<evidence type="ECO:0000256" key="4">
    <source>
        <dbReference type="ARBA" id="ARBA00022692"/>
    </source>
</evidence>
<evidence type="ECO:0000313" key="10">
    <source>
        <dbReference type="Proteomes" id="UP000295188"/>
    </source>
</evidence>
<dbReference type="PANTHER" id="PTHR40074:SF2">
    <property type="entry name" value="O-ACETYLTRANSFERASE WECH"/>
    <property type="match status" value="1"/>
</dbReference>
<comment type="caution">
    <text evidence="9">The sequence shown here is derived from an EMBL/GenBank/DDBJ whole genome shotgun (WGS) entry which is preliminary data.</text>
</comment>
<organism evidence="9 10">
    <name type="scientific">Pectinatus cerevisiiphilus</name>
    <dbReference type="NCBI Taxonomy" id="86956"/>
    <lineage>
        <taxon>Bacteria</taxon>
        <taxon>Bacillati</taxon>
        <taxon>Bacillota</taxon>
        <taxon>Negativicutes</taxon>
        <taxon>Selenomonadales</taxon>
        <taxon>Selenomonadaceae</taxon>
        <taxon>Pectinatus</taxon>
    </lineage>
</organism>
<dbReference type="RefSeq" id="WP_132548957.1">
    <property type="nucleotide sequence ID" value="NZ_SMAA01000007.1"/>
</dbReference>
<sequence length="379" mass="44377">MVSKGVLKKPRIDAIEYMRGISMLGVIGIHVGSQYIINTNANIHLIAVFEILTRFSVPIFFFISAFGLFYNLDTSAGFNYRQFMKKRFKTVFVPYLFWSFLYISIYALRYHDLSMFNPLHIVYVLFLGLACYQLYFMVILIWFYLLMPLWIYMVKRSTGIRLCLLLIIQIAIDYYSSFMMNPYGIANPLVRDLLVYRLNYWVIHYVFIFILGGYLAVHFEDFKLFMKNRRIWISAFFVLSLGGLLIYYYYCVFGVGYTALEAINTAHQLSPAGIIYTIGASVFLFSEFYNRKWPEFLRKTFSLLGRHSYFAYLCHPVFISIFAAIMVRLNLLMTAVNSMVFYVAVVCCSVISAAFCRWFSKKYCPYINSLTIGVYAKHK</sequence>
<proteinExistence type="inferred from homology"/>
<dbReference type="AlphaFoldDB" id="A0A4R3K9B2"/>
<keyword evidence="4 7" id="KW-0812">Transmembrane</keyword>
<feature type="transmembrane region" description="Helical" evidence="7">
    <location>
        <begin position="339"/>
        <end position="359"/>
    </location>
</feature>
<dbReference type="PANTHER" id="PTHR40074">
    <property type="entry name" value="O-ACETYLTRANSFERASE WECH"/>
    <property type="match status" value="1"/>
</dbReference>
<feature type="transmembrane region" description="Helical" evidence="7">
    <location>
        <begin position="309"/>
        <end position="327"/>
    </location>
</feature>
<keyword evidence="3" id="KW-1003">Cell membrane</keyword>
<accession>A0A4R3K9B2</accession>
<evidence type="ECO:0000259" key="8">
    <source>
        <dbReference type="Pfam" id="PF01757"/>
    </source>
</evidence>
<feature type="transmembrane region" description="Helical" evidence="7">
    <location>
        <begin position="91"/>
        <end position="109"/>
    </location>
</feature>
<protein>
    <submittedName>
        <fullName evidence="9">Surface polysaccharide O-acyltransferase-like enzyme</fullName>
    </submittedName>
</protein>
<dbReference type="GO" id="GO:0005886">
    <property type="term" value="C:plasma membrane"/>
    <property type="evidence" value="ECO:0007669"/>
    <property type="project" value="UniProtKB-SubCell"/>
</dbReference>
<comment type="similarity">
    <text evidence="2">Belongs to the acyltransferase 3 family.</text>
</comment>
<dbReference type="GO" id="GO:0016413">
    <property type="term" value="F:O-acetyltransferase activity"/>
    <property type="evidence" value="ECO:0007669"/>
    <property type="project" value="TreeGrafter"/>
</dbReference>
<feature type="transmembrane region" description="Helical" evidence="7">
    <location>
        <begin position="231"/>
        <end position="250"/>
    </location>
</feature>
<keyword evidence="10" id="KW-1185">Reference proteome</keyword>
<dbReference type="Proteomes" id="UP000295188">
    <property type="component" value="Unassembled WGS sequence"/>
</dbReference>
<feature type="domain" description="Acyltransferase 3" evidence="8">
    <location>
        <begin position="13"/>
        <end position="353"/>
    </location>
</feature>
<feature type="transmembrane region" description="Helical" evidence="7">
    <location>
        <begin position="270"/>
        <end position="289"/>
    </location>
</feature>
<feature type="transmembrane region" description="Helical" evidence="7">
    <location>
        <begin position="20"/>
        <end position="37"/>
    </location>
</feature>
<dbReference type="Pfam" id="PF01757">
    <property type="entry name" value="Acyl_transf_3"/>
    <property type="match status" value="1"/>
</dbReference>
<gene>
    <name evidence="9" type="ORF">EDC37_10727</name>
</gene>
<dbReference type="OrthoDB" id="1661854at2"/>
<feature type="transmembrane region" description="Helical" evidence="7">
    <location>
        <begin position="43"/>
        <end position="70"/>
    </location>
</feature>
<dbReference type="GO" id="GO:0009246">
    <property type="term" value="P:enterobacterial common antigen biosynthetic process"/>
    <property type="evidence" value="ECO:0007669"/>
    <property type="project" value="TreeGrafter"/>
</dbReference>
<keyword evidence="6 7" id="KW-0472">Membrane</keyword>
<keyword evidence="5 7" id="KW-1133">Transmembrane helix</keyword>
<keyword evidence="9" id="KW-0012">Acyltransferase</keyword>
<evidence type="ECO:0000256" key="6">
    <source>
        <dbReference type="ARBA" id="ARBA00023136"/>
    </source>
</evidence>
<name>A0A4R3K9B2_9FIRM</name>
<evidence type="ECO:0000313" key="9">
    <source>
        <dbReference type="EMBL" id="TCS79261.1"/>
    </source>
</evidence>